<reference evidence="2 3" key="1">
    <citation type="submission" date="2016-02" db="EMBL/GenBank/DDBJ databases">
        <title>Genome analysis of coral dinoflagellate symbionts highlights evolutionary adaptations to a symbiotic lifestyle.</title>
        <authorList>
            <person name="Aranda M."/>
            <person name="Li Y."/>
            <person name="Liew Y.J."/>
            <person name="Baumgarten S."/>
            <person name="Simakov O."/>
            <person name="Wilson M."/>
            <person name="Piel J."/>
            <person name="Ashoor H."/>
            <person name="Bougouffa S."/>
            <person name="Bajic V.B."/>
            <person name="Ryu T."/>
            <person name="Ravasi T."/>
            <person name="Bayer T."/>
            <person name="Micklem G."/>
            <person name="Kim H."/>
            <person name="Bhak J."/>
            <person name="Lajeunesse T.C."/>
            <person name="Voolstra C.R."/>
        </authorList>
    </citation>
    <scope>NUCLEOTIDE SEQUENCE [LARGE SCALE GENOMIC DNA]</scope>
    <source>
        <strain evidence="2 3">CCMP2467</strain>
    </source>
</reference>
<protein>
    <submittedName>
        <fullName evidence="2">Uncharacterized protein</fullName>
    </submittedName>
</protein>
<feature type="region of interest" description="Disordered" evidence="1">
    <location>
        <begin position="1"/>
        <end position="45"/>
    </location>
</feature>
<gene>
    <name evidence="2" type="ORF">AK812_SmicGene47455</name>
</gene>
<dbReference type="AlphaFoldDB" id="A0A1Q9BRK4"/>
<evidence type="ECO:0000256" key="1">
    <source>
        <dbReference type="SAM" id="MobiDB-lite"/>
    </source>
</evidence>
<proteinExistence type="predicted"/>
<dbReference type="EMBL" id="LSRX01005731">
    <property type="protein sequence ID" value="OLP73337.1"/>
    <property type="molecule type" value="Genomic_DNA"/>
</dbReference>
<organism evidence="2 3">
    <name type="scientific">Symbiodinium microadriaticum</name>
    <name type="common">Dinoflagellate</name>
    <name type="synonym">Zooxanthella microadriatica</name>
    <dbReference type="NCBI Taxonomy" id="2951"/>
    <lineage>
        <taxon>Eukaryota</taxon>
        <taxon>Sar</taxon>
        <taxon>Alveolata</taxon>
        <taxon>Dinophyceae</taxon>
        <taxon>Suessiales</taxon>
        <taxon>Symbiodiniaceae</taxon>
        <taxon>Symbiodinium</taxon>
    </lineage>
</organism>
<name>A0A1Q9BRK4_SYMMI</name>
<evidence type="ECO:0000313" key="3">
    <source>
        <dbReference type="Proteomes" id="UP000186817"/>
    </source>
</evidence>
<comment type="caution">
    <text evidence="2">The sequence shown here is derived from an EMBL/GenBank/DDBJ whole genome shotgun (WGS) entry which is preliminary data.</text>
</comment>
<dbReference type="Proteomes" id="UP000186817">
    <property type="component" value="Unassembled WGS sequence"/>
</dbReference>
<accession>A0A1Q9BRK4</accession>
<evidence type="ECO:0000313" key="2">
    <source>
        <dbReference type="EMBL" id="OLP73337.1"/>
    </source>
</evidence>
<sequence>MQKQLRSALDTLREPNLEANLLKAEEPDQEDPLHAGSIRPNTSARDLICNMPQTNKRQKHVTDEEKHHRRQFHWRRMVLRLHHHGQ</sequence>
<feature type="non-terminal residue" evidence="2">
    <location>
        <position position="86"/>
    </location>
</feature>
<keyword evidence="3" id="KW-1185">Reference proteome</keyword>